<sequence length="247" mass="27624">MNEHTTPITRFATNLSSLKTGYEPLAQIAMRKASLIRTTGTRASHETAPIPLNMGAWQLQQDIDKLAQAMSRAARLHPHHAMDTTDLLNGIIRNQHNLTKRHDFPALAELVDQAAARLERVLDPPPDTKMVGWCPQCGAELRCTMLEIAGGYTACERCRGEYKIREVQRAAMARLAVGGVRGTAAQIVRWLAPWGIDVRRNTVSQWARRGLLVPVGRDGDAPVYLVWDVWSVFTRRDRERGRTVTGI</sequence>
<protein>
    <recommendedName>
        <fullName evidence="3">PhnA protein</fullName>
    </recommendedName>
</protein>
<dbReference type="RefSeq" id="WP_241512820.1">
    <property type="nucleotide sequence ID" value="NZ_JAFEJT020000004.1"/>
</dbReference>
<gene>
    <name evidence="1" type="ORF">JS533_001615</name>
</gene>
<dbReference type="Proteomes" id="UP000710815">
    <property type="component" value="Unassembled WGS sequence"/>
</dbReference>
<keyword evidence="2" id="KW-1185">Reference proteome</keyword>
<comment type="caution">
    <text evidence="1">The sequence shown here is derived from an EMBL/GenBank/DDBJ whole genome shotgun (WGS) entry which is preliminary data.</text>
</comment>
<dbReference type="EMBL" id="JAFEJT020000004">
    <property type="protein sequence ID" value="MCH9274987.1"/>
    <property type="molecule type" value="Genomic_DNA"/>
</dbReference>
<evidence type="ECO:0000313" key="1">
    <source>
        <dbReference type="EMBL" id="MCH9274987.1"/>
    </source>
</evidence>
<accession>A0ABS9VSD7</accession>
<evidence type="ECO:0000313" key="2">
    <source>
        <dbReference type="Proteomes" id="UP000710815"/>
    </source>
</evidence>
<reference evidence="1 2" key="2">
    <citation type="journal article" date="2021" name="Syst. Appl. Microbiol.">
        <title>Phylogenetic classification of ten novel species belonging to the genus Bifidobacterium comprising B. phasiani sp. nov., B. pongonis sp. nov., B. saguinibicoloris sp. nov., B. colobi sp. nov., B. simiiventris sp. nov., B. santillanense sp. nov., B. miconis sp. nov., B. amazonense sp. nov., B. pluvialisilvae sp. nov., and B. miconisargentati sp. nov.</title>
        <authorList>
            <person name="Lugli G.A."/>
            <person name="Calvete-Torre I."/>
            <person name="Alessandri G."/>
            <person name="Milani C."/>
            <person name="Turroni F."/>
            <person name="Laiolo P."/>
            <person name="Ossiprandi M.C."/>
            <person name="Margolles A."/>
            <person name="Ruiz L."/>
            <person name="Ventura M."/>
        </authorList>
    </citation>
    <scope>NUCLEOTIDE SEQUENCE [LARGE SCALE GENOMIC DNA]</scope>
    <source>
        <strain evidence="1 2">MA1</strain>
    </source>
</reference>
<reference evidence="1 2" key="1">
    <citation type="journal article" date="2021" name="Environ. Microbiol.">
        <title>Genetic insights into the dark matter of the mammalian gut microbiota through targeted genome reconstruction.</title>
        <authorList>
            <person name="Lugli G.A."/>
            <person name="Alessandri G."/>
            <person name="Milani C."/>
            <person name="Viappiani A."/>
            <person name="Fontana F."/>
            <person name="Tarracchini C."/>
            <person name="Mancabelli L."/>
            <person name="Argentini C."/>
            <person name="Ruiz L."/>
            <person name="Margolles A."/>
            <person name="van Sinderen D."/>
            <person name="Turroni F."/>
            <person name="Ventura M."/>
        </authorList>
    </citation>
    <scope>NUCLEOTIDE SEQUENCE [LARGE SCALE GENOMIC DNA]</scope>
    <source>
        <strain evidence="1 2">MA1</strain>
    </source>
</reference>
<organism evidence="1 2">
    <name type="scientific">Bifidobacterium amazonense</name>
    <dbReference type="NCBI Taxonomy" id="2809027"/>
    <lineage>
        <taxon>Bacteria</taxon>
        <taxon>Bacillati</taxon>
        <taxon>Actinomycetota</taxon>
        <taxon>Actinomycetes</taxon>
        <taxon>Bifidobacteriales</taxon>
        <taxon>Bifidobacteriaceae</taxon>
        <taxon>Bifidobacterium</taxon>
    </lineage>
</organism>
<proteinExistence type="predicted"/>
<evidence type="ECO:0008006" key="3">
    <source>
        <dbReference type="Google" id="ProtNLM"/>
    </source>
</evidence>
<name>A0ABS9VSD7_9BIFI</name>